<evidence type="ECO:0000256" key="4">
    <source>
        <dbReference type="ARBA" id="ARBA00022475"/>
    </source>
</evidence>
<evidence type="ECO:0000313" key="10">
    <source>
        <dbReference type="Proteomes" id="UP000492820"/>
    </source>
</evidence>
<feature type="transmembrane region" description="Helical" evidence="8">
    <location>
        <begin position="299"/>
        <end position="321"/>
    </location>
</feature>
<feature type="transmembrane region" description="Helical" evidence="8">
    <location>
        <begin position="60"/>
        <end position="84"/>
    </location>
</feature>
<feature type="transmembrane region" description="Helical" evidence="8">
    <location>
        <begin position="252"/>
        <end position="279"/>
    </location>
</feature>
<keyword evidence="5 8" id="KW-0812">Transmembrane</keyword>
<evidence type="ECO:0000256" key="3">
    <source>
        <dbReference type="ARBA" id="ARBA00022448"/>
    </source>
</evidence>
<feature type="transmembrane region" description="Helical" evidence="8">
    <location>
        <begin position="342"/>
        <end position="367"/>
    </location>
</feature>
<comment type="similarity">
    <text evidence="2">Belongs to the amino acid-polyamine-organocation (APC) superfamily. L-type amino acid transporter (LAT) (TC 2.A.3.8) family.</text>
</comment>
<organism evidence="9">
    <name type="scientific">Echinococcus granulosus</name>
    <name type="common">Hydatid tapeworm</name>
    <dbReference type="NCBI Taxonomy" id="6210"/>
    <lineage>
        <taxon>Eukaryota</taxon>
        <taxon>Metazoa</taxon>
        <taxon>Spiralia</taxon>
        <taxon>Lophotrochozoa</taxon>
        <taxon>Platyhelminthes</taxon>
        <taxon>Cestoda</taxon>
        <taxon>Eucestoda</taxon>
        <taxon>Cyclophyllidea</taxon>
        <taxon>Taeniidae</taxon>
        <taxon>Echinococcus</taxon>
        <taxon>Echinococcus granulosus group</taxon>
    </lineage>
</organism>
<dbReference type="AlphaFoldDB" id="A0A068X0P8"/>
<dbReference type="Proteomes" id="UP000492820">
    <property type="component" value="Unassembled WGS sequence"/>
</dbReference>
<keyword evidence="7 8" id="KW-0472">Membrane</keyword>
<accession>A0A068X0P8</accession>
<reference evidence="9" key="2">
    <citation type="submission" date="2014-06" db="EMBL/GenBank/DDBJ databases">
        <authorList>
            <person name="Aslett M."/>
        </authorList>
    </citation>
    <scope>NUCLEOTIDE SEQUENCE</scope>
</reference>
<feature type="transmembrane region" description="Helical" evidence="8">
    <location>
        <begin position="175"/>
        <end position="198"/>
    </location>
</feature>
<protein>
    <submittedName>
        <fullName evidence="9 11">Large neutral amino acids transporter small</fullName>
    </submittedName>
</protein>
<dbReference type="Pfam" id="PF13520">
    <property type="entry name" value="AA_permease_2"/>
    <property type="match status" value="1"/>
</dbReference>
<feature type="transmembrane region" description="Helical" evidence="8">
    <location>
        <begin position="105"/>
        <end position="131"/>
    </location>
</feature>
<comment type="subcellular location">
    <subcellularLocation>
        <location evidence="1">Cell membrane</location>
        <topology evidence="1">Multi-pass membrane protein</topology>
    </subcellularLocation>
</comment>
<proteinExistence type="inferred from homology"/>
<evidence type="ECO:0000256" key="5">
    <source>
        <dbReference type="ARBA" id="ARBA00022692"/>
    </source>
</evidence>
<evidence type="ECO:0000256" key="6">
    <source>
        <dbReference type="ARBA" id="ARBA00022989"/>
    </source>
</evidence>
<feature type="transmembrane region" description="Helical" evidence="8">
    <location>
        <begin position="28"/>
        <end position="48"/>
    </location>
</feature>
<sequence length="525" mass="56832">MGGGSDASEVPSSANGDEKTVVRMSEEIGVLQAVSIVFGAIVGSGIFVSPVGVLRYSNSVGLSLIMWVVPGLFSMLGALVYAELGVRIPKSGGEYAYVLEAFGGLPAFVVMWITFVVIGGVSCAANSIVFAEYMLQPVYPNCTIPGPVVSMIALCGLMLICAINCYKVKWATRVAVIFSFGKIVALLLIIGFGLYYLATGHVESFHDAFEGSNLSPGYLALAFYQGFWAFGGWNSLNFLVEEMKNPGRNLPLTIGISLSLVTGLYVLTNIAYLAVLSPYEMLATGSGSSAIAVVFAKRAMPWISMLMPVFVGASVFGSINGQAMSMSRLTYTGAREGHMPSILAMIHHCNLTPIPAILILLVLAVGYQFYSDLFALIGLAGFAFSSIAALAVTALLYLRYKEPTLKTSFQLPIFFPILFLASDLFILALTIYQQPRESLSNVILMLAAVPIYWLGVSWKNKPKSFQNFIYKGTIFLQKVFACVPLLQLTRRGKSTPSRCSTSIYKLRKHFISQVLCVSLITNFVL</sequence>
<dbReference type="GO" id="GO:0015179">
    <property type="term" value="F:L-amino acid transmembrane transporter activity"/>
    <property type="evidence" value="ECO:0007669"/>
    <property type="project" value="TreeGrafter"/>
</dbReference>
<dbReference type="Gene3D" id="1.20.1740.10">
    <property type="entry name" value="Amino acid/polyamine transporter I"/>
    <property type="match status" value="1"/>
</dbReference>
<dbReference type="GO" id="GO:0005886">
    <property type="term" value="C:plasma membrane"/>
    <property type="evidence" value="ECO:0007669"/>
    <property type="project" value="UniProtKB-SubCell"/>
</dbReference>
<feature type="transmembrane region" description="Helical" evidence="8">
    <location>
        <begin position="218"/>
        <end position="240"/>
    </location>
</feature>
<dbReference type="EMBL" id="LK028601">
    <property type="protein sequence ID" value="CDS24298.1"/>
    <property type="molecule type" value="Genomic_DNA"/>
</dbReference>
<evidence type="ECO:0000313" key="11">
    <source>
        <dbReference type="WBParaSite" id="EgrG_000913600"/>
    </source>
</evidence>
<dbReference type="FunFam" id="1.20.1740.10:FF:000003">
    <property type="entry name" value="Y+L amino acid transporter 1 isoform X1"/>
    <property type="match status" value="1"/>
</dbReference>
<dbReference type="PANTHER" id="PTHR11785">
    <property type="entry name" value="AMINO ACID TRANSPORTER"/>
    <property type="match status" value="1"/>
</dbReference>
<keyword evidence="6 8" id="KW-1133">Transmembrane helix</keyword>
<dbReference type="InterPro" id="IPR002293">
    <property type="entry name" value="AA/rel_permease1"/>
</dbReference>
<dbReference type="InterPro" id="IPR050598">
    <property type="entry name" value="AminoAcid_Transporter"/>
</dbReference>
<reference evidence="9 10" key="1">
    <citation type="journal article" date="2013" name="Nature">
        <title>The genomes of four tapeworm species reveal adaptations to parasitism.</title>
        <authorList>
            <person name="Tsai I.J."/>
            <person name="Zarowiecki M."/>
            <person name="Holroyd N."/>
            <person name="Garciarrubio A."/>
            <person name="Sanchez-Flores A."/>
            <person name="Brooks K.L."/>
            <person name="Tracey A."/>
            <person name="Bobes R.J."/>
            <person name="Fragoso G."/>
            <person name="Sciutto E."/>
            <person name="Aslett M."/>
            <person name="Beasley H."/>
            <person name="Bennett H.M."/>
            <person name="Cai J."/>
            <person name="Camicia F."/>
            <person name="Clark R."/>
            <person name="Cucher M."/>
            <person name="De Silva N."/>
            <person name="Day T.A."/>
            <person name="Deplazes P."/>
            <person name="Estrada K."/>
            <person name="Fernandez C."/>
            <person name="Holland P.W."/>
            <person name="Hou J."/>
            <person name="Hu S."/>
            <person name="Huckvale T."/>
            <person name="Hung S.S."/>
            <person name="Kamenetzky L."/>
            <person name="Keane J.A."/>
            <person name="Kiss F."/>
            <person name="Koziol U."/>
            <person name="Lambert O."/>
            <person name="Liu K."/>
            <person name="Luo X."/>
            <person name="Luo Y."/>
            <person name="Macchiaroli N."/>
            <person name="Nichol S."/>
            <person name="Paps J."/>
            <person name="Parkinson J."/>
            <person name="Pouchkina-Stantcheva N."/>
            <person name="Riddiford N."/>
            <person name="Rosenzvit M."/>
            <person name="Salinas G."/>
            <person name="Wasmuth J.D."/>
            <person name="Zamanian M."/>
            <person name="Zheng Y."/>
            <person name="Cai X."/>
            <person name="Soberon X."/>
            <person name="Olson P.D."/>
            <person name="Laclette J.P."/>
            <person name="Brehm K."/>
            <person name="Berriman M."/>
            <person name="Garciarrubio A."/>
            <person name="Bobes R.J."/>
            <person name="Fragoso G."/>
            <person name="Sanchez-Flores A."/>
            <person name="Estrada K."/>
            <person name="Cevallos M.A."/>
            <person name="Morett E."/>
            <person name="Gonzalez V."/>
            <person name="Portillo T."/>
            <person name="Ochoa-Leyva A."/>
            <person name="Jose M.V."/>
            <person name="Sciutto E."/>
            <person name="Landa A."/>
            <person name="Jimenez L."/>
            <person name="Valdes V."/>
            <person name="Carrero J.C."/>
            <person name="Larralde C."/>
            <person name="Morales-Montor J."/>
            <person name="Limon-Lason J."/>
            <person name="Soberon X."/>
            <person name="Laclette J.P."/>
        </authorList>
    </citation>
    <scope>NUCLEOTIDE SEQUENCE [LARGE SCALE GENOMIC DNA]</scope>
</reference>
<evidence type="ECO:0000256" key="2">
    <source>
        <dbReference type="ARBA" id="ARBA00007040"/>
    </source>
</evidence>
<feature type="transmembrane region" description="Helical" evidence="8">
    <location>
        <begin position="373"/>
        <end position="397"/>
    </location>
</feature>
<feature type="transmembrane region" description="Helical" evidence="8">
    <location>
        <begin position="143"/>
        <end position="163"/>
    </location>
</feature>
<dbReference type="PANTHER" id="PTHR11785:SF528">
    <property type="entry name" value="AMINO ACID TRANSPORTER PROTEIN JHI-21"/>
    <property type="match status" value="1"/>
</dbReference>
<keyword evidence="3" id="KW-0813">Transport</keyword>
<evidence type="ECO:0000313" key="9">
    <source>
        <dbReference type="EMBL" id="CDS24298.1"/>
    </source>
</evidence>
<gene>
    <name evidence="9" type="ORF">EgrG_000913600</name>
</gene>
<feature type="transmembrane region" description="Helical" evidence="8">
    <location>
        <begin position="438"/>
        <end position="456"/>
    </location>
</feature>
<keyword evidence="4" id="KW-1003">Cell membrane</keyword>
<evidence type="ECO:0000256" key="8">
    <source>
        <dbReference type="SAM" id="Phobius"/>
    </source>
</evidence>
<dbReference type="OrthoDB" id="3257095at2759"/>
<name>A0A068X0P8_ECHGR</name>
<reference evidence="11" key="3">
    <citation type="submission" date="2020-10" db="UniProtKB">
        <authorList>
            <consortium name="WormBaseParasite"/>
        </authorList>
    </citation>
    <scope>IDENTIFICATION</scope>
</reference>
<dbReference type="PIRSF" id="PIRSF006060">
    <property type="entry name" value="AA_transporter"/>
    <property type="match status" value="1"/>
</dbReference>
<feature type="transmembrane region" description="Helical" evidence="8">
    <location>
        <begin position="409"/>
        <end position="432"/>
    </location>
</feature>
<dbReference type="WBParaSite" id="EgrG_000913600">
    <property type="protein sequence ID" value="EgrG_000913600"/>
    <property type="gene ID" value="EgrG_000913600"/>
</dbReference>
<evidence type="ECO:0000256" key="1">
    <source>
        <dbReference type="ARBA" id="ARBA00004651"/>
    </source>
</evidence>
<evidence type="ECO:0000256" key="7">
    <source>
        <dbReference type="ARBA" id="ARBA00023136"/>
    </source>
</evidence>